<dbReference type="AlphaFoldDB" id="A0A1C3JUP1"/>
<dbReference type="InterPro" id="IPR027417">
    <property type="entry name" value="P-loop_NTPase"/>
</dbReference>
<dbReference type="Proteomes" id="UP000092871">
    <property type="component" value="Unassembled WGS sequence"/>
</dbReference>
<proteinExistence type="predicted"/>
<gene>
    <name evidence="1" type="ORF">MGA5115_03105</name>
    <name evidence="2" type="ORF">MGA5116_02509</name>
</gene>
<dbReference type="OrthoDB" id="7981249at2"/>
<accession>A0A1C3JUP1</accession>
<keyword evidence="1" id="KW-0808">Transferase</keyword>
<evidence type="ECO:0000313" key="3">
    <source>
        <dbReference type="Proteomes" id="UP000092840"/>
    </source>
</evidence>
<name>A0A1C3JUP1_9GAMM</name>
<dbReference type="RefSeq" id="WP_067038152.1">
    <property type="nucleotide sequence ID" value="NZ_FLRA01000023.1"/>
</dbReference>
<evidence type="ECO:0000313" key="2">
    <source>
        <dbReference type="EMBL" id="SBT21899.1"/>
    </source>
</evidence>
<dbReference type="Proteomes" id="UP000092840">
    <property type="component" value="Unassembled WGS sequence"/>
</dbReference>
<organism evidence="1 4">
    <name type="scientific">Marinomonas gallaica</name>
    <dbReference type="NCBI Taxonomy" id="1806667"/>
    <lineage>
        <taxon>Bacteria</taxon>
        <taxon>Pseudomonadati</taxon>
        <taxon>Pseudomonadota</taxon>
        <taxon>Gammaproteobacteria</taxon>
        <taxon>Oceanospirillales</taxon>
        <taxon>Oceanospirillaceae</taxon>
        <taxon>Marinomonas</taxon>
    </lineage>
</organism>
<protein>
    <submittedName>
        <fullName evidence="1">Sulfotransferase family protein</fullName>
    </submittedName>
</protein>
<dbReference type="EMBL" id="FLRA01000023">
    <property type="protein sequence ID" value="SBT18944.1"/>
    <property type="molecule type" value="Genomic_DNA"/>
</dbReference>
<keyword evidence="3" id="KW-1185">Reference proteome</keyword>
<dbReference type="GO" id="GO:0016740">
    <property type="term" value="F:transferase activity"/>
    <property type="evidence" value="ECO:0007669"/>
    <property type="project" value="UniProtKB-KW"/>
</dbReference>
<dbReference type="Gene3D" id="3.40.50.300">
    <property type="entry name" value="P-loop containing nucleotide triphosphate hydrolases"/>
    <property type="match status" value="1"/>
</dbReference>
<evidence type="ECO:0000313" key="1">
    <source>
        <dbReference type="EMBL" id="SBT18944.1"/>
    </source>
</evidence>
<reference evidence="2 3" key="2">
    <citation type="submission" date="2016-06" db="EMBL/GenBank/DDBJ databases">
        <authorList>
            <person name="Rodrigo-Torres L."/>
            <person name="Arahal D.R."/>
        </authorList>
    </citation>
    <scope>NUCLEOTIDE SEQUENCE [LARGE SCALE GENOMIC DNA]</scope>
    <source>
        <strain evidence="2 3">CECT 5116</strain>
    </source>
</reference>
<dbReference type="EMBL" id="FLRB01000013">
    <property type="protein sequence ID" value="SBT21899.1"/>
    <property type="molecule type" value="Genomic_DNA"/>
</dbReference>
<reference evidence="1 4" key="1">
    <citation type="submission" date="2016-06" db="EMBL/GenBank/DDBJ databases">
        <authorList>
            <person name="Kjaerup R.B."/>
            <person name="Dalgaard T.S."/>
            <person name="Juul-Madsen H.R."/>
        </authorList>
    </citation>
    <scope>NUCLEOTIDE SEQUENCE [LARGE SCALE GENOMIC DNA]</scope>
    <source>
        <strain evidence="1 4">CECT 5115</strain>
    </source>
</reference>
<evidence type="ECO:0000313" key="4">
    <source>
        <dbReference type="Proteomes" id="UP000092871"/>
    </source>
</evidence>
<sequence>MFKFQSNKHDWSDDCYRFFLDESDQVIKGWFVKFNEECKDLECKVYNQDGSFYFFEVKVSLYRPQLSSIFKNISNVEYSGFEVDFDCLNFKKIVFYINDVILATVSKNLPLLFVHVPKTAGTTINSAIIDLFGKDDSLVHVESKPNWADENKFKYIDFISGHHPYKFFMRYNFLKNFRKAISFREPYSHVISHLSWVRALSESGSESRFLKHPEYIKKLSLKLSNFDFSDPLSISKMIESLEDEEFRLFDNTQMRYIRSDISKKRVDEIDLNDSIVNLKDFDFIGIDEDIEAFISTIYLSYGKKYNAKDSRKNVLNNKFGFDIKNEEIKKSLQPLVKYDLALYDILLNNNKEKKAL</sequence>